<dbReference type="RefSeq" id="WP_078923738.1">
    <property type="nucleotide sequence ID" value="NZ_FUYB01000021.1"/>
</dbReference>
<dbReference type="Pfam" id="PF13743">
    <property type="entry name" value="Thioredoxin_5"/>
    <property type="match status" value="1"/>
</dbReference>
<dbReference type="Gene3D" id="3.40.30.10">
    <property type="entry name" value="Glutaredoxin"/>
    <property type="match status" value="1"/>
</dbReference>
<dbReference type="EMBL" id="FUYB01000021">
    <property type="protein sequence ID" value="SKA91724.1"/>
    <property type="molecule type" value="Genomic_DNA"/>
</dbReference>
<dbReference type="PANTHER" id="PTHR13887">
    <property type="entry name" value="GLUTATHIONE S-TRANSFERASE KAPPA"/>
    <property type="match status" value="1"/>
</dbReference>
<dbReference type="AlphaFoldDB" id="A0A1T4XQB7"/>
<dbReference type="Proteomes" id="UP000190460">
    <property type="component" value="Unassembled WGS sequence"/>
</dbReference>
<gene>
    <name evidence="1" type="ORF">SAMN02745130_03293</name>
</gene>
<sequence length="210" mass="23799">MQNSNYSTKTATLYYIYDPMCSWCYAFRPIWREVQQQLPRQLQVTTVLGGLAPDTEEPMPLAMQHKVRANWQQIIQTVPATIFNFDFWTQCQPRRSTYPACRAVLAAEAQQLNAGSKMLEAIQNAYYQQARNPSETSTLLALATELALDSARFACDLQSPEIQNQLEQNLDLADQLGVSSFPSLILHNQQGLNRIQHSYLDAKAILNQLG</sequence>
<dbReference type="CDD" id="cd03025">
    <property type="entry name" value="DsbA_FrnE_like"/>
    <property type="match status" value="1"/>
</dbReference>
<protein>
    <recommendedName>
        <fullName evidence="3">DSBA-like thioredoxin domain-containing protein</fullName>
    </recommendedName>
</protein>
<evidence type="ECO:0000313" key="2">
    <source>
        <dbReference type="Proteomes" id="UP000190460"/>
    </source>
</evidence>
<evidence type="ECO:0000313" key="1">
    <source>
        <dbReference type="EMBL" id="SKA91724.1"/>
    </source>
</evidence>
<accession>A0A1T4XQB7</accession>
<proteinExistence type="predicted"/>
<reference evidence="2" key="1">
    <citation type="submission" date="2017-02" db="EMBL/GenBank/DDBJ databases">
        <authorList>
            <person name="Varghese N."/>
            <person name="Submissions S."/>
        </authorList>
    </citation>
    <scope>NUCLEOTIDE SEQUENCE [LARGE SCALE GENOMIC DNA]</scope>
    <source>
        <strain evidence="2">ATCC 49788</strain>
    </source>
</reference>
<organism evidence="1 2">
    <name type="scientific">Thiothrix eikelboomii</name>
    <dbReference type="NCBI Taxonomy" id="92487"/>
    <lineage>
        <taxon>Bacteria</taxon>
        <taxon>Pseudomonadati</taxon>
        <taxon>Pseudomonadota</taxon>
        <taxon>Gammaproteobacteria</taxon>
        <taxon>Thiotrichales</taxon>
        <taxon>Thiotrichaceae</taxon>
        <taxon>Thiothrix</taxon>
    </lineage>
</organism>
<dbReference type="OrthoDB" id="9813770at2"/>
<name>A0A1T4XQB7_9GAMM</name>
<dbReference type="SUPFAM" id="SSF52833">
    <property type="entry name" value="Thioredoxin-like"/>
    <property type="match status" value="1"/>
</dbReference>
<dbReference type="InterPro" id="IPR036249">
    <property type="entry name" value="Thioredoxin-like_sf"/>
</dbReference>
<evidence type="ECO:0008006" key="3">
    <source>
        <dbReference type="Google" id="ProtNLM"/>
    </source>
</evidence>
<dbReference type="Gene3D" id="1.10.472.60">
    <property type="entry name" value="putative protein disulfide isomerase domain"/>
    <property type="match status" value="1"/>
</dbReference>
<keyword evidence="2" id="KW-1185">Reference proteome</keyword>
<dbReference type="PANTHER" id="PTHR13887:SF54">
    <property type="entry name" value="DSBA FAMILY PROTEIN"/>
    <property type="match status" value="1"/>
</dbReference>